<name>A0A6L2LXA7_TANCI</name>
<feature type="region of interest" description="Disordered" evidence="1">
    <location>
        <begin position="185"/>
        <end position="244"/>
    </location>
</feature>
<feature type="compositionally biased region" description="Polar residues" evidence="1">
    <location>
        <begin position="193"/>
        <end position="204"/>
    </location>
</feature>
<evidence type="ECO:0000256" key="1">
    <source>
        <dbReference type="SAM" id="MobiDB-lite"/>
    </source>
</evidence>
<feature type="compositionally biased region" description="Low complexity" evidence="1">
    <location>
        <begin position="105"/>
        <end position="114"/>
    </location>
</feature>
<comment type="caution">
    <text evidence="2">The sequence shown here is derived from an EMBL/GenBank/DDBJ whole genome shotgun (WGS) entry which is preliminary data.</text>
</comment>
<protein>
    <submittedName>
        <fullName evidence="2">Uncharacterized protein</fullName>
    </submittedName>
</protein>
<proteinExistence type="predicted"/>
<dbReference type="EMBL" id="BKCJ010005266">
    <property type="protein sequence ID" value="GEU65779.1"/>
    <property type="molecule type" value="Genomic_DNA"/>
</dbReference>
<reference evidence="2" key="1">
    <citation type="journal article" date="2019" name="Sci. Rep.">
        <title>Draft genome of Tanacetum cinerariifolium, the natural source of mosquito coil.</title>
        <authorList>
            <person name="Yamashiro T."/>
            <person name="Shiraishi A."/>
            <person name="Satake H."/>
            <person name="Nakayama K."/>
        </authorList>
    </citation>
    <scope>NUCLEOTIDE SEQUENCE</scope>
</reference>
<gene>
    <name evidence="2" type="ORF">Tci_037757</name>
</gene>
<feature type="region of interest" description="Disordered" evidence="1">
    <location>
        <begin position="95"/>
        <end position="114"/>
    </location>
</feature>
<accession>A0A6L2LXA7</accession>
<dbReference type="AlphaFoldDB" id="A0A6L2LXA7"/>
<organism evidence="2">
    <name type="scientific">Tanacetum cinerariifolium</name>
    <name type="common">Dalmatian daisy</name>
    <name type="synonym">Chrysanthemum cinerariifolium</name>
    <dbReference type="NCBI Taxonomy" id="118510"/>
    <lineage>
        <taxon>Eukaryota</taxon>
        <taxon>Viridiplantae</taxon>
        <taxon>Streptophyta</taxon>
        <taxon>Embryophyta</taxon>
        <taxon>Tracheophyta</taxon>
        <taxon>Spermatophyta</taxon>
        <taxon>Magnoliopsida</taxon>
        <taxon>eudicotyledons</taxon>
        <taxon>Gunneridae</taxon>
        <taxon>Pentapetalae</taxon>
        <taxon>asterids</taxon>
        <taxon>campanulids</taxon>
        <taxon>Asterales</taxon>
        <taxon>Asteraceae</taxon>
        <taxon>Asteroideae</taxon>
        <taxon>Anthemideae</taxon>
        <taxon>Anthemidinae</taxon>
        <taxon>Tanacetum</taxon>
    </lineage>
</organism>
<sequence>MAESHDWDEEEVSSDDEETKVKYLMVLTDEERISVGKESARNGEWTKITIKRNLHKSSEAEDSTLPNHDTDETVKSILKLKSTFKAETLKGITLNEPSSAPARGNKSSSASKTNSALAGKLKNVNMEDDPPLAMVGLNIFRNAIGVHYLPHSSEYVAPPSIDVVRKWFPMIGYGEEVSTKGTLRKSLLPPRGPTSNWCPTSLGVTSEERANPQLSSDLTAKVDPGLSAPNDSIPPQQGMDEGTKNTSYDHISAGTDPHVLVDQTKSVSEGLETVLTQPTTEKGASSTSIHGDKVEASGTIKLEDLAKPVSSLPTKLKDLPSKFNELTKEIKGLKTQVHEPKIKLPKELKEIPTKLEDFTKTAISLMSQVAKLKTLQWELPEEFLSLLAKVESAQAKLKTSDALPSLLLNVIKSLNKFAEVLESTSTKAGDQSVLSVGQANTIPAEGEKDANKETIS</sequence>
<evidence type="ECO:0000313" key="2">
    <source>
        <dbReference type="EMBL" id="GEU65779.1"/>
    </source>
</evidence>